<dbReference type="AlphaFoldDB" id="A0A917MT09"/>
<reference evidence="1" key="1">
    <citation type="journal article" date="2014" name="Int. J. Syst. Evol. Microbiol.">
        <title>Complete genome sequence of Corynebacterium casei LMG S-19264T (=DSM 44701T), isolated from a smear-ripened cheese.</title>
        <authorList>
            <consortium name="US DOE Joint Genome Institute (JGI-PGF)"/>
            <person name="Walter F."/>
            <person name="Albersmeier A."/>
            <person name="Kalinowski J."/>
            <person name="Ruckert C."/>
        </authorList>
    </citation>
    <scope>NUCLEOTIDE SEQUENCE</scope>
    <source>
        <strain evidence="1">CGMCC 1.15290</strain>
    </source>
</reference>
<name>A0A917MT09_9BACT</name>
<reference evidence="1" key="2">
    <citation type="submission" date="2020-09" db="EMBL/GenBank/DDBJ databases">
        <authorList>
            <person name="Sun Q."/>
            <person name="Zhou Y."/>
        </authorList>
    </citation>
    <scope>NUCLEOTIDE SEQUENCE</scope>
    <source>
        <strain evidence="1">CGMCC 1.15290</strain>
    </source>
</reference>
<gene>
    <name evidence="1" type="ORF">GCM10011379_12590</name>
</gene>
<keyword evidence="2" id="KW-1185">Reference proteome</keyword>
<proteinExistence type="predicted"/>
<accession>A0A917MT09</accession>
<comment type="caution">
    <text evidence="1">The sequence shown here is derived from an EMBL/GenBank/DDBJ whole genome shotgun (WGS) entry which is preliminary data.</text>
</comment>
<dbReference type="RefSeq" id="WP_188951117.1">
    <property type="nucleotide sequence ID" value="NZ_BMIB01000001.1"/>
</dbReference>
<organism evidence="1 2">
    <name type="scientific">Filimonas zeae</name>
    <dbReference type="NCBI Taxonomy" id="1737353"/>
    <lineage>
        <taxon>Bacteria</taxon>
        <taxon>Pseudomonadati</taxon>
        <taxon>Bacteroidota</taxon>
        <taxon>Chitinophagia</taxon>
        <taxon>Chitinophagales</taxon>
        <taxon>Chitinophagaceae</taxon>
        <taxon>Filimonas</taxon>
    </lineage>
</organism>
<evidence type="ECO:0000313" key="1">
    <source>
        <dbReference type="EMBL" id="GGH62540.1"/>
    </source>
</evidence>
<dbReference type="Proteomes" id="UP000627292">
    <property type="component" value="Unassembled WGS sequence"/>
</dbReference>
<dbReference type="EMBL" id="BMIB01000001">
    <property type="protein sequence ID" value="GGH62540.1"/>
    <property type="molecule type" value="Genomic_DNA"/>
</dbReference>
<protein>
    <submittedName>
        <fullName evidence="1">Uncharacterized protein</fullName>
    </submittedName>
</protein>
<evidence type="ECO:0000313" key="2">
    <source>
        <dbReference type="Proteomes" id="UP000627292"/>
    </source>
</evidence>
<sequence>MDIAEQLQQGIGFVFISASTYTYIEEWVQTMRPMGFISKPFRELDALPVIEAAMAQVLQNGSV</sequence>